<feature type="transmembrane region" description="Helical" evidence="7">
    <location>
        <begin position="292"/>
        <end position="319"/>
    </location>
</feature>
<accession>A0A382CRL8</accession>
<keyword evidence="4 7" id="KW-1133">Transmembrane helix</keyword>
<keyword evidence="2" id="KW-1003">Cell membrane</keyword>
<dbReference type="PANTHER" id="PTHR30572">
    <property type="entry name" value="MEMBRANE COMPONENT OF TRANSPORTER-RELATED"/>
    <property type="match status" value="1"/>
</dbReference>
<dbReference type="AlphaFoldDB" id="A0A382CRL8"/>
<feature type="domain" description="MacB-like periplasmic core" evidence="9">
    <location>
        <begin position="25"/>
        <end position="256"/>
    </location>
</feature>
<evidence type="ECO:0000256" key="3">
    <source>
        <dbReference type="ARBA" id="ARBA00022692"/>
    </source>
</evidence>
<evidence type="ECO:0000256" key="5">
    <source>
        <dbReference type="ARBA" id="ARBA00023136"/>
    </source>
</evidence>
<dbReference type="InterPro" id="IPR003838">
    <property type="entry name" value="ABC3_permease_C"/>
</dbReference>
<dbReference type="EMBL" id="UINC01035804">
    <property type="protein sequence ID" value="SVB28798.1"/>
    <property type="molecule type" value="Genomic_DNA"/>
</dbReference>
<evidence type="ECO:0000256" key="2">
    <source>
        <dbReference type="ARBA" id="ARBA00022475"/>
    </source>
</evidence>
<name>A0A382CRL8_9ZZZZ</name>
<dbReference type="Pfam" id="PF12704">
    <property type="entry name" value="MacB_PCD"/>
    <property type="match status" value="1"/>
</dbReference>
<keyword evidence="3 7" id="KW-0812">Transmembrane</keyword>
<comment type="subcellular location">
    <subcellularLocation>
        <location evidence="1">Cell membrane</location>
        <topology evidence="1">Multi-pass membrane protein</topology>
    </subcellularLocation>
</comment>
<feature type="transmembrane region" description="Helical" evidence="7">
    <location>
        <begin position="378"/>
        <end position="401"/>
    </location>
</feature>
<reference evidence="10" key="1">
    <citation type="submission" date="2018-05" db="EMBL/GenBank/DDBJ databases">
        <authorList>
            <person name="Lanie J.A."/>
            <person name="Ng W.-L."/>
            <person name="Kazmierczak K.M."/>
            <person name="Andrzejewski T.M."/>
            <person name="Davidsen T.M."/>
            <person name="Wayne K.J."/>
            <person name="Tettelin H."/>
            <person name="Glass J.I."/>
            <person name="Rusch D."/>
            <person name="Podicherti R."/>
            <person name="Tsui H.-C.T."/>
            <person name="Winkler M.E."/>
        </authorList>
    </citation>
    <scope>NUCLEOTIDE SEQUENCE</scope>
</reference>
<evidence type="ECO:0008006" key="11">
    <source>
        <dbReference type="Google" id="ProtNLM"/>
    </source>
</evidence>
<proteinExistence type="inferred from homology"/>
<comment type="similarity">
    <text evidence="6">Belongs to the ABC-4 integral membrane protein family.</text>
</comment>
<evidence type="ECO:0000256" key="4">
    <source>
        <dbReference type="ARBA" id="ARBA00022989"/>
    </source>
</evidence>
<dbReference type="GO" id="GO:0022857">
    <property type="term" value="F:transmembrane transporter activity"/>
    <property type="evidence" value="ECO:0007669"/>
    <property type="project" value="TreeGrafter"/>
</dbReference>
<dbReference type="GO" id="GO:0005886">
    <property type="term" value="C:plasma membrane"/>
    <property type="evidence" value="ECO:0007669"/>
    <property type="project" value="UniProtKB-SubCell"/>
</dbReference>
<gene>
    <name evidence="10" type="ORF">METZ01_LOCUS181652</name>
</gene>
<evidence type="ECO:0000256" key="6">
    <source>
        <dbReference type="ARBA" id="ARBA00038076"/>
    </source>
</evidence>
<evidence type="ECO:0000256" key="1">
    <source>
        <dbReference type="ARBA" id="ARBA00004651"/>
    </source>
</evidence>
<feature type="domain" description="ABC3 transporter permease C-terminal" evidence="8">
    <location>
        <begin position="300"/>
        <end position="412"/>
    </location>
</feature>
<protein>
    <recommendedName>
        <fullName evidence="11">ABC3 transporter permease protein domain-containing protein</fullName>
    </recommendedName>
</protein>
<dbReference type="PANTHER" id="PTHR30572:SF4">
    <property type="entry name" value="ABC TRANSPORTER PERMEASE YTRF"/>
    <property type="match status" value="1"/>
</dbReference>
<feature type="transmembrane region" description="Helical" evidence="7">
    <location>
        <begin position="340"/>
        <end position="366"/>
    </location>
</feature>
<feature type="transmembrane region" description="Helical" evidence="7">
    <location>
        <begin position="27"/>
        <end position="49"/>
    </location>
</feature>
<evidence type="ECO:0000259" key="8">
    <source>
        <dbReference type="Pfam" id="PF02687"/>
    </source>
</evidence>
<sequence length="419" mass="45305">MNSLHTLDEGVRIAFESIRVNKIRSGLTILGVAIGVGVIVLIAALVTGIRTSIMEGFETAGPKNFGVLRFDFTAVRISFGPGRPAWWNNPIVEPDEAERLAELPAVREALYNYSFATSMTVNSRRVTGVQSQAYSSGWPAYTPGDFIAGRDFSPQEVRQSRPLVVISAPLSEELFGGLDPIGRRIRVSAGSRAVSEAFTVVGVFENKENIFSAAVEHWDIIPYSSSMKRLKASNWQASIWIVPHDSVSQFEAIDQVIGTMRSMRGLRPREENDFAILQSAQIIEAFNKFTGVFFLVMLALSSVGLLVGGIGVVGIMMISVTERTREIGIRKAVGATRQEILLQFLVEASVLTLLGGAAGLAIGAALSKIVTTYTPIPAAIPTWAIVIALLSAAVTGLLFGIAPAYRASRLEPVHALRFE</sequence>
<evidence type="ECO:0000259" key="9">
    <source>
        <dbReference type="Pfam" id="PF12704"/>
    </source>
</evidence>
<dbReference type="Pfam" id="PF02687">
    <property type="entry name" value="FtsX"/>
    <property type="match status" value="1"/>
</dbReference>
<keyword evidence="5 7" id="KW-0472">Membrane</keyword>
<dbReference type="InterPro" id="IPR025857">
    <property type="entry name" value="MacB_PCD"/>
</dbReference>
<evidence type="ECO:0000313" key="10">
    <source>
        <dbReference type="EMBL" id="SVB28798.1"/>
    </source>
</evidence>
<dbReference type="InterPro" id="IPR050250">
    <property type="entry name" value="Macrolide_Exporter_MacB"/>
</dbReference>
<organism evidence="10">
    <name type="scientific">marine metagenome</name>
    <dbReference type="NCBI Taxonomy" id="408172"/>
    <lineage>
        <taxon>unclassified sequences</taxon>
        <taxon>metagenomes</taxon>
        <taxon>ecological metagenomes</taxon>
    </lineage>
</organism>
<evidence type="ECO:0000256" key="7">
    <source>
        <dbReference type="SAM" id="Phobius"/>
    </source>
</evidence>